<evidence type="ECO:0000313" key="2">
    <source>
        <dbReference type="EMBL" id="MCH4286467.1"/>
    </source>
</evidence>
<keyword evidence="1" id="KW-0472">Membrane</keyword>
<evidence type="ECO:0000313" key="3">
    <source>
        <dbReference type="Proteomes" id="UP001202402"/>
    </source>
</evidence>
<dbReference type="Proteomes" id="UP001202402">
    <property type="component" value="Unassembled WGS sequence"/>
</dbReference>
<keyword evidence="1" id="KW-1133">Transmembrane helix</keyword>
<evidence type="ECO:0000256" key="1">
    <source>
        <dbReference type="SAM" id="Phobius"/>
    </source>
</evidence>
<keyword evidence="3" id="KW-1185">Reference proteome</keyword>
<feature type="transmembrane region" description="Helical" evidence="1">
    <location>
        <begin position="147"/>
        <end position="164"/>
    </location>
</feature>
<sequence>MMDALIYNIMSVIVTALVTIGLFKLLAKRKLVASSLSLILMDGAYALIFFASMMFLIQAILPQNDVWRSLQAFGFAFCIGIICIVIFGIWLLISKKWNIHFQDTGMILVDYIKLFILLYIMIWHILPSLLSIWITIPVYDIKDSDRILLFILCSIGLLLEMFSIRQRNHQVFSYHKGLSQQQVKTYLSFMKHSRHNSNKL</sequence>
<dbReference type="EMBL" id="JAKVPQ010000013">
    <property type="protein sequence ID" value="MCH4286467.1"/>
    <property type="molecule type" value="Genomic_DNA"/>
</dbReference>
<accession>A0ABS9R9Y0</accession>
<feature type="transmembrane region" description="Helical" evidence="1">
    <location>
        <begin position="73"/>
        <end position="93"/>
    </location>
</feature>
<proteinExistence type="predicted"/>
<feature type="transmembrane region" description="Helical" evidence="1">
    <location>
        <begin position="114"/>
        <end position="135"/>
    </location>
</feature>
<dbReference type="RefSeq" id="WP_147322628.1">
    <property type="nucleotide sequence ID" value="NZ_JAKVPQ010000013.1"/>
</dbReference>
<feature type="transmembrane region" description="Helical" evidence="1">
    <location>
        <begin position="39"/>
        <end position="61"/>
    </location>
</feature>
<feature type="transmembrane region" description="Helical" evidence="1">
    <location>
        <begin position="6"/>
        <end position="27"/>
    </location>
</feature>
<reference evidence="2 3" key="1">
    <citation type="submission" date="2022-02" db="EMBL/GenBank/DDBJ databases">
        <title>Genome of Erysipelotrichaceae sp. nov. NSJ-176 isolated from human feces.</title>
        <authorList>
            <person name="Abdugheni R."/>
        </authorList>
    </citation>
    <scope>NUCLEOTIDE SEQUENCE [LARGE SCALE GENOMIC DNA]</scope>
    <source>
        <strain evidence="2 3">NSJ-176</strain>
    </source>
</reference>
<organism evidence="2 3">
    <name type="scientific">Amedibacillus hominis</name>
    <dbReference type="NCBI Taxonomy" id="2897776"/>
    <lineage>
        <taxon>Bacteria</taxon>
        <taxon>Bacillati</taxon>
        <taxon>Bacillota</taxon>
        <taxon>Erysipelotrichia</taxon>
        <taxon>Erysipelotrichales</taxon>
        <taxon>Erysipelotrichaceae</taxon>
        <taxon>Amedibacillus</taxon>
    </lineage>
</organism>
<protein>
    <submittedName>
        <fullName evidence="2">Uncharacterized protein</fullName>
    </submittedName>
</protein>
<name>A0ABS9R9Y0_9FIRM</name>
<comment type="caution">
    <text evidence="2">The sequence shown here is derived from an EMBL/GenBank/DDBJ whole genome shotgun (WGS) entry which is preliminary data.</text>
</comment>
<gene>
    <name evidence="2" type="ORF">LQE99_15210</name>
</gene>
<keyword evidence="1" id="KW-0812">Transmembrane</keyword>